<sequence>MACENCEPTNRCSCRVRALGRMEGRFDGREEGRTEGWAESIFLILGSRRISASESVRVRIRECKDSVQLRRWIQRAVHVDCADEIFQDRPRRGPEKWAYEALNGCE</sequence>
<proteinExistence type="predicted"/>
<comment type="caution">
    <text evidence="1">The sequence shown here is derived from an EMBL/GenBank/DDBJ whole genome shotgun (WGS) entry which is preliminary data.</text>
</comment>
<name>A0ABP4BN58_9ACTN</name>
<evidence type="ECO:0000313" key="1">
    <source>
        <dbReference type="EMBL" id="GAA0952231.1"/>
    </source>
</evidence>
<evidence type="ECO:0000313" key="2">
    <source>
        <dbReference type="Proteomes" id="UP001500665"/>
    </source>
</evidence>
<accession>A0ABP4BN58</accession>
<organism evidence="1 2">
    <name type="scientific">Actinocorallia libanotica</name>
    <dbReference type="NCBI Taxonomy" id="46162"/>
    <lineage>
        <taxon>Bacteria</taxon>
        <taxon>Bacillati</taxon>
        <taxon>Actinomycetota</taxon>
        <taxon>Actinomycetes</taxon>
        <taxon>Streptosporangiales</taxon>
        <taxon>Thermomonosporaceae</taxon>
        <taxon>Actinocorallia</taxon>
    </lineage>
</organism>
<protein>
    <submittedName>
        <fullName evidence="1">Uncharacterized protein</fullName>
    </submittedName>
</protein>
<reference evidence="2" key="1">
    <citation type="journal article" date="2019" name="Int. J. Syst. Evol. Microbiol.">
        <title>The Global Catalogue of Microorganisms (GCM) 10K type strain sequencing project: providing services to taxonomists for standard genome sequencing and annotation.</title>
        <authorList>
            <consortium name="The Broad Institute Genomics Platform"/>
            <consortium name="The Broad Institute Genome Sequencing Center for Infectious Disease"/>
            <person name="Wu L."/>
            <person name="Ma J."/>
        </authorList>
    </citation>
    <scope>NUCLEOTIDE SEQUENCE [LARGE SCALE GENOMIC DNA]</scope>
    <source>
        <strain evidence="2">JCM 10696</strain>
    </source>
</reference>
<dbReference type="Proteomes" id="UP001500665">
    <property type="component" value="Unassembled WGS sequence"/>
</dbReference>
<gene>
    <name evidence="1" type="ORF">GCM10009550_32800</name>
</gene>
<keyword evidence="2" id="KW-1185">Reference proteome</keyword>
<dbReference type="EMBL" id="BAAAHH010000011">
    <property type="protein sequence ID" value="GAA0952231.1"/>
    <property type="molecule type" value="Genomic_DNA"/>
</dbReference>